<name>A0A915HXH4_ROMCU</name>
<proteinExistence type="predicted"/>
<feature type="compositionally biased region" description="Basic and acidic residues" evidence="1">
    <location>
        <begin position="328"/>
        <end position="338"/>
    </location>
</feature>
<keyword evidence="2" id="KW-1185">Reference proteome</keyword>
<evidence type="ECO:0000313" key="2">
    <source>
        <dbReference type="Proteomes" id="UP000887565"/>
    </source>
</evidence>
<organism evidence="2 3">
    <name type="scientific">Romanomermis culicivorax</name>
    <name type="common">Nematode worm</name>
    <dbReference type="NCBI Taxonomy" id="13658"/>
    <lineage>
        <taxon>Eukaryota</taxon>
        <taxon>Metazoa</taxon>
        <taxon>Ecdysozoa</taxon>
        <taxon>Nematoda</taxon>
        <taxon>Enoplea</taxon>
        <taxon>Dorylaimia</taxon>
        <taxon>Mermithida</taxon>
        <taxon>Mermithoidea</taxon>
        <taxon>Mermithidae</taxon>
        <taxon>Romanomermis</taxon>
    </lineage>
</organism>
<accession>A0A915HXH4</accession>
<dbReference type="Proteomes" id="UP000887565">
    <property type="component" value="Unplaced"/>
</dbReference>
<feature type="region of interest" description="Disordered" evidence="1">
    <location>
        <begin position="62"/>
        <end position="106"/>
    </location>
</feature>
<feature type="compositionally biased region" description="Polar residues" evidence="1">
    <location>
        <begin position="75"/>
        <end position="90"/>
    </location>
</feature>
<dbReference type="AlphaFoldDB" id="A0A915HXH4"/>
<evidence type="ECO:0000313" key="3">
    <source>
        <dbReference type="WBParaSite" id="nRc.2.0.1.t06133-RA"/>
    </source>
</evidence>
<feature type="region of interest" description="Disordered" evidence="1">
    <location>
        <begin position="1"/>
        <end position="26"/>
    </location>
</feature>
<feature type="region of interest" description="Disordered" evidence="1">
    <location>
        <begin position="324"/>
        <end position="344"/>
    </location>
</feature>
<feature type="compositionally biased region" description="Polar residues" evidence="1">
    <location>
        <begin position="11"/>
        <end position="22"/>
    </location>
</feature>
<protein>
    <submittedName>
        <fullName evidence="3">Uncharacterized protein</fullName>
    </submittedName>
</protein>
<dbReference type="WBParaSite" id="nRc.2.0.1.t06133-RA">
    <property type="protein sequence ID" value="nRc.2.0.1.t06133-RA"/>
    <property type="gene ID" value="nRc.2.0.1.g06133"/>
</dbReference>
<sequence>MDRSQNRYNDRSLSTDLHSQNSLPPPTKFVSFQLQLIEQPPQPPPRTELLLEQLIQRYDRDYKEQKSRQHLEETLPSNQQQSPRHQSQTREPYANRFDQSASRDHSRITQPTGLWCDAYKSRTHNTEDCIKVADGAVVNAHGPVVVTMESAFSKHMIKCVILNNDGKDQCIIGINFLAHPDIQAILNFKENYIEIQDVKLPLQVIPSVRSQTELFLNTANDKVLEEILEEERAEQPTQQAQPSPHQPPARRLEVTELAEPIFLIAQVSTSISPHCQQWVNSTAFPTTTATIPDHQTPTEPTHRDVKTHARDYKVEYVKGEDNACADFSSRKDDGDKSRSRLPTI</sequence>
<evidence type="ECO:0000256" key="1">
    <source>
        <dbReference type="SAM" id="MobiDB-lite"/>
    </source>
</evidence>
<feature type="compositionally biased region" description="Basic and acidic residues" evidence="1">
    <location>
        <begin position="1"/>
        <end position="10"/>
    </location>
</feature>
<feature type="compositionally biased region" description="Basic and acidic residues" evidence="1">
    <location>
        <begin position="62"/>
        <end position="73"/>
    </location>
</feature>
<reference evidence="3" key="1">
    <citation type="submission" date="2022-11" db="UniProtKB">
        <authorList>
            <consortium name="WormBaseParasite"/>
        </authorList>
    </citation>
    <scope>IDENTIFICATION</scope>
</reference>